<dbReference type="AlphaFoldDB" id="A0AAD4RBV8"/>
<keyword evidence="3" id="KW-1185">Reference proteome</keyword>
<dbReference type="EMBL" id="JAKKPZ010000002">
    <property type="protein sequence ID" value="KAI1725599.1"/>
    <property type="molecule type" value="Genomic_DNA"/>
</dbReference>
<comment type="caution">
    <text evidence="2">The sequence shown here is derived from an EMBL/GenBank/DDBJ whole genome shotgun (WGS) entry which is preliminary data.</text>
</comment>
<feature type="compositionally biased region" description="Polar residues" evidence="1">
    <location>
        <begin position="96"/>
        <end position="107"/>
    </location>
</feature>
<evidence type="ECO:0000313" key="2">
    <source>
        <dbReference type="EMBL" id="KAI1725599.1"/>
    </source>
</evidence>
<feature type="compositionally biased region" description="Basic and acidic residues" evidence="1">
    <location>
        <begin position="82"/>
        <end position="95"/>
    </location>
</feature>
<proteinExistence type="predicted"/>
<accession>A0AAD4RBV8</accession>
<protein>
    <submittedName>
        <fullName evidence="2">Uncharacterized protein</fullName>
    </submittedName>
</protein>
<sequence length="237" mass="26895">MEAIQRMMTRQWSDLSHKMTSKRLKSLNEPFSSYNEDEELDYIADQTPVEVKMNSSSSTSNLAFTSPFHFYNSTTPHPSSSKRQELYFENSHHDNSTNNRLETGQLSSLGMVEKSSSDRFAQMQQPLQKMLRVSKSAIKERLPSTGSFNASSQLSVGASSPSSLSPKNKLAKALKKPNSNEEYHDEEDDAKHKQSQLSKLRKQTRDVGNRLLPNSVGRKSQSDSQNLLMYEELSHRD</sequence>
<name>A0AAD4RBV8_9BILA</name>
<dbReference type="Proteomes" id="UP001201812">
    <property type="component" value="Unassembled WGS sequence"/>
</dbReference>
<feature type="region of interest" description="Disordered" evidence="1">
    <location>
        <begin position="74"/>
        <end position="107"/>
    </location>
</feature>
<feature type="compositionally biased region" description="Polar residues" evidence="1">
    <location>
        <begin position="217"/>
        <end position="227"/>
    </location>
</feature>
<evidence type="ECO:0000313" key="3">
    <source>
        <dbReference type="Proteomes" id="UP001201812"/>
    </source>
</evidence>
<evidence type="ECO:0000256" key="1">
    <source>
        <dbReference type="SAM" id="MobiDB-lite"/>
    </source>
</evidence>
<gene>
    <name evidence="2" type="ORF">DdX_02261</name>
</gene>
<reference evidence="2" key="1">
    <citation type="submission" date="2022-01" db="EMBL/GenBank/DDBJ databases">
        <title>Genome Sequence Resource for Two Populations of Ditylenchus destructor, the Migratory Endoparasitic Phytonematode.</title>
        <authorList>
            <person name="Zhang H."/>
            <person name="Lin R."/>
            <person name="Xie B."/>
        </authorList>
    </citation>
    <scope>NUCLEOTIDE SEQUENCE</scope>
    <source>
        <strain evidence="2">BazhouSP</strain>
    </source>
</reference>
<feature type="region of interest" description="Disordered" evidence="1">
    <location>
        <begin position="144"/>
        <end position="237"/>
    </location>
</feature>
<feature type="compositionally biased region" description="Low complexity" evidence="1">
    <location>
        <begin position="149"/>
        <end position="168"/>
    </location>
</feature>
<organism evidence="2 3">
    <name type="scientific">Ditylenchus destructor</name>
    <dbReference type="NCBI Taxonomy" id="166010"/>
    <lineage>
        <taxon>Eukaryota</taxon>
        <taxon>Metazoa</taxon>
        <taxon>Ecdysozoa</taxon>
        <taxon>Nematoda</taxon>
        <taxon>Chromadorea</taxon>
        <taxon>Rhabditida</taxon>
        <taxon>Tylenchina</taxon>
        <taxon>Tylenchomorpha</taxon>
        <taxon>Sphaerularioidea</taxon>
        <taxon>Anguinidae</taxon>
        <taxon>Anguininae</taxon>
        <taxon>Ditylenchus</taxon>
    </lineage>
</organism>